<reference evidence="1" key="1">
    <citation type="submission" date="2023-06" db="EMBL/GenBank/DDBJ databases">
        <title>Genomic of Agaribacillus aureum.</title>
        <authorList>
            <person name="Wang G."/>
        </authorList>
    </citation>
    <scope>NUCLEOTIDE SEQUENCE</scope>
    <source>
        <strain evidence="1">BMA12</strain>
    </source>
</reference>
<keyword evidence="2" id="KW-1185">Reference proteome</keyword>
<proteinExistence type="predicted"/>
<dbReference type="Proteomes" id="UP001172083">
    <property type="component" value="Unassembled WGS sequence"/>
</dbReference>
<dbReference type="RefSeq" id="WP_346757124.1">
    <property type="nucleotide sequence ID" value="NZ_JAUJEB010000001.1"/>
</dbReference>
<name>A0ABT8L452_9BACT</name>
<evidence type="ECO:0008006" key="3">
    <source>
        <dbReference type="Google" id="ProtNLM"/>
    </source>
</evidence>
<sequence>MNLSLNASQISKLGIAISKYARSNRIRYTKVRQVENGYSVKANLYPFESKFAIRGAVKKYLGVAPKRHKRIRYQKV</sequence>
<gene>
    <name evidence="1" type="ORF">QQ020_07030</name>
</gene>
<evidence type="ECO:0000313" key="2">
    <source>
        <dbReference type="Proteomes" id="UP001172083"/>
    </source>
</evidence>
<protein>
    <recommendedName>
        <fullName evidence="3">Phage protein</fullName>
    </recommendedName>
</protein>
<comment type="caution">
    <text evidence="1">The sequence shown here is derived from an EMBL/GenBank/DDBJ whole genome shotgun (WGS) entry which is preliminary data.</text>
</comment>
<organism evidence="1 2">
    <name type="scientific">Agaribacillus aureus</name>
    <dbReference type="NCBI Taxonomy" id="3051825"/>
    <lineage>
        <taxon>Bacteria</taxon>
        <taxon>Pseudomonadati</taxon>
        <taxon>Bacteroidota</taxon>
        <taxon>Cytophagia</taxon>
        <taxon>Cytophagales</taxon>
        <taxon>Splendidivirgaceae</taxon>
        <taxon>Agaribacillus</taxon>
    </lineage>
</organism>
<dbReference type="EMBL" id="JAUJEB010000001">
    <property type="protein sequence ID" value="MDN5211796.1"/>
    <property type="molecule type" value="Genomic_DNA"/>
</dbReference>
<evidence type="ECO:0000313" key="1">
    <source>
        <dbReference type="EMBL" id="MDN5211796.1"/>
    </source>
</evidence>
<accession>A0ABT8L452</accession>